<evidence type="ECO:0000256" key="5">
    <source>
        <dbReference type="ARBA" id="ARBA00023014"/>
    </source>
</evidence>
<accession>X1PVT9</accession>
<dbReference type="Pfam" id="PF04055">
    <property type="entry name" value="Radical_SAM"/>
    <property type="match status" value="1"/>
</dbReference>
<keyword evidence="5" id="KW-0411">Iron-sulfur</keyword>
<proteinExistence type="predicted"/>
<dbReference type="GO" id="GO:0003824">
    <property type="term" value="F:catalytic activity"/>
    <property type="evidence" value="ECO:0007669"/>
    <property type="project" value="InterPro"/>
</dbReference>
<dbReference type="AlphaFoldDB" id="X1PVT9"/>
<feature type="non-terminal residue" evidence="7">
    <location>
        <position position="1"/>
    </location>
</feature>
<organism evidence="7">
    <name type="scientific">marine sediment metagenome</name>
    <dbReference type="NCBI Taxonomy" id="412755"/>
    <lineage>
        <taxon>unclassified sequences</taxon>
        <taxon>metagenomes</taxon>
        <taxon>ecological metagenomes</taxon>
    </lineage>
</organism>
<dbReference type="PANTHER" id="PTHR43409:SF16">
    <property type="entry name" value="SLR0320 PROTEIN"/>
    <property type="match status" value="1"/>
</dbReference>
<dbReference type="InterPro" id="IPR006638">
    <property type="entry name" value="Elp3/MiaA/NifB-like_rSAM"/>
</dbReference>
<feature type="non-terminal residue" evidence="7">
    <location>
        <position position="262"/>
    </location>
</feature>
<keyword evidence="2" id="KW-0949">S-adenosyl-L-methionine</keyword>
<gene>
    <name evidence="7" type="ORF">S06H3_43871</name>
</gene>
<evidence type="ECO:0000259" key="6">
    <source>
        <dbReference type="PROSITE" id="PS51918"/>
    </source>
</evidence>
<dbReference type="PANTHER" id="PTHR43409">
    <property type="entry name" value="ANAEROBIC MAGNESIUM-PROTOPORPHYRIN IX MONOMETHYL ESTER CYCLASE-RELATED"/>
    <property type="match status" value="1"/>
</dbReference>
<evidence type="ECO:0000313" key="7">
    <source>
        <dbReference type="EMBL" id="GAI35074.1"/>
    </source>
</evidence>
<keyword evidence="4" id="KW-0408">Iron</keyword>
<protein>
    <recommendedName>
        <fullName evidence="6">Radical SAM core domain-containing protein</fullName>
    </recommendedName>
</protein>
<name>X1PVT9_9ZZZZ</name>
<dbReference type="GO" id="GO:0046872">
    <property type="term" value="F:metal ion binding"/>
    <property type="evidence" value="ECO:0007669"/>
    <property type="project" value="UniProtKB-KW"/>
</dbReference>
<dbReference type="InterPro" id="IPR007197">
    <property type="entry name" value="rSAM"/>
</dbReference>
<comment type="cofactor">
    <cofactor evidence="1">
        <name>[4Fe-4S] cluster</name>
        <dbReference type="ChEBI" id="CHEBI:49883"/>
    </cofactor>
</comment>
<evidence type="ECO:0000256" key="3">
    <source>
        <dbReference type="ARBA" id="ARBA00022723"/>
    </source>
</evidence>
<reference evidence="7" key="1">
    <citation type="journal article" date="2014" name="Front. Microbiol.">
        <title>High frequency of phylogenetically diverse reductive dehalogenase-homologous genes in deep subseafloor sedimentary metagenomes.</title>
        <authorList>
            <person name="Kawai M."/>
            <person name="Futagami T."/>
            <person name="Toyoda A."/>
            <person name="Takaki Y."/>
            <person name="Nishi S."/>
            <person name="Hori S."/>
            <person name="Arai W."/>
            <person name="Tsubouchi T."/>
            <person name="Morono Y."/>
            <person name="Uchiyama I."/>
            <person name="Ito T."/>
            <person name="Fujiyama A."/>
            <person name="Inagaki F."/>
            <person name="Takami H."/>
        </authorList>
    </citation>
    <scope>NUCLEOTIDE SEQUENCE</scope>
    <source>
        <strain evidence="7">Expedition CK06-06</strain>
    </source>
</reference>
<dbReference type="SMART" id="SM00729">
    <property type="entry name" value="Elp3"/>
    <property type="match status" value="1"/>
</dbReference>
<dbReference type="SFLD" id="SFLDG01082">
    <property type="entry name" value="B12-binding_domain_containing"/>
    <property type="match status" value="1"/>
</dbReference>
<sequence length="262" mass="29874">HVDIFLEESAKDFDAIVIGPGEESFISIINDYRGGLLKKVYKSDYKDVHYGNYPFMRRHYLPESAVVNNLLFEKYGDDIRSTCVLFSRGCNFRCKYCVYNVPPMVQMRSPESIEEEIKYLKDEYNVQAINLKDEICIPISREVAIPFLETIGRSDITWRGQTTIAGITEEKLALAKESGCVELAVGVESVSQQVLDIINKKITVKRVRDFIKLCKKHDIKVKMCLIFGLPGEPENIVEMTRTFVEETRPDYVSLSGLDPIPG</sequence>
<dbReference type="Gene3D" id="3.80.30.20">
    <property type="entry name" value="tm_1862 like domain"/>
    <property type="match status" value="1"/>
</dbReference>
<dbReference type="InterPro" id="IPR058240">
    <property type="entry name" value="rSAM_sf"/>
</dbReference>
<dbReference type="EMBL" id="BARV01027242">
    <property type="protein sequence ID" value="GAI35074.1"/>
    <property type="molecule type" value="Genomic_DNA"/>
</dbReference>
<keyword evidence="3" id="KW-0479">Metal-binding</keyword>
<dbReference type="SUPFAM" id="SSF102114">
    <property type="entry name" value="Radical SAM enzymes"/>
    <property type="match status" value="1"/>
</dbReference>
<evidence type="ECO:0000256" key="4">
    <source>
        <dbReference type="ARBA" id="ARBA00023004"/>
    </source>
</evidence>
<comment type="caution">
    <text evidence="7">The sequence shown here is derived from an EMBL/GenBank/DDBJ whole genome shotgun (WGS) entry which is preliminary data.</text>
</comment>
<dbReference type="InterPro" id="IPR023404">
    <property type="entry name" value="rSAM_horseshoe"/>
</dbReference>
<dbReference type="GO" id="GO:0005829">
    <property type="term" value="C:cytosol"/>
    <property type="evidence" value="ECO:0007669"/>
    <property type="project" value="TreeGrafter"/>
</dbReference>
<feature type="domain" description="Radical SAM core" evidence="6">
    <location>
        <begin position="76"/>
        <end position="262"/>
    </location>
</feature>
<dbReference type="CDD" id="cd01335">
    <property type="entry name" value="Radical_SAM"/>
    <property type="match status" value="1"/>
</dbReference>
<evidence type="ECO:0000256" key="2">
    <source>
        <dbReference type="ARBA" id="ARBA00022691"/>
    </source>
</evidence>
<dbReference type="SFLD" id="SFLDS00029">
    <property type="entry name" value="Radical_SAM"/>
    <property type="match status" value="1"/>
</dbReference>
<dbReference type="InterPro" id="IPR051198">
    <property type="entry name" value="BchE-like"/>
</dbReference>
<evidence type="ECO:0000256" key="1">
    <source>
        <dbReference type="ARBA" id="ARBA00001966"/>
    </source>
</evidence>
<dbReference type="PROSITE" id="PS51918">
    <property type="entry name" value="RADICAL_SAM"/>
    <property type="match status" value="1"/>
</dbReference>
<dbReference type="GO" id="GO:0051536">
    <property type="term" value="F:iron-sulfur cluster binding"/>
    <property type="evidence" value="ECO:0007669"/>
    <property type="project" value="UniProtKB-KW"/>
</dbReference>